<dbReference type="EMBL" id="LR590464">
    <property type="protein sequence ID" value="VTP69665.1"/>
    <property type="molecule type" value="Genomic_DNA"/>
</dbReference>
<organism evidence="3 5">
    <name type="scientific">Leclercia adecarboxylata</name>
    <dbReference type="NCBI Taxonomy" id="83655"/>
    <lineage>
        <taxon>Bacteria</taxon>
        <taxon>Pseudomonadati</taxon>
        <taxon>Pseudomonadota</taxon>
        <taxon>Gammaproteobacteria</taxon>
        <taxon>Enterobacterales</taxon>
        <taxon>Enterobacteriaceae</taxon>
        <taxon>Leclercia</taxon>
    </lineage>
</organism>
<dbReference type="AlphaFoldDB" id="A0A4U9I091"/>
<dbReference type="Proteomes" id="UP000222768">
    <property type="component" value="Unassembled WGS sequence"/>
</dbReference>
<evidence type="ECO:0000313" key="2">
    <source>
        <dbReference type="EMBL" id="PHH04817.1"/>
    </source>
</evidence>
<accession>A0A4U9I091</accession>
<reference evidence="2" key="2">
    <citation type="submission" date="2017-09" db="EMBL/GenBank/DDBJ databases">
        <title>FDA dAtabase for Regulatory Grade micrObial Sequences (FDA-ARGOS): Supporting development and validation of Infectious Disease Dx tests.</title>
        <authorList>
            <person name="Minogue T."/>
            <person name="Wolcott M."/>
            <person name="Wasieloski L."/>
            <person name="Aguilar W."/>
            <person name="Moore D."/>
            <person name="Tallon L.J."/>
            <person name="Sadzewicz L."/>
            <person name="Ott S."/>
            <person name="Zhao X."/>
            <person name="Nagaraj S."/>
            <person name="Vavikolanu K."/>
            <person name="Aluvathingal J."/>
            <person name="Nadendla S."/>
            <person name="Sichtig H."/>
        </authorList>
    </citation>
    <scope>NUCLEOTIDE SEQUENCE</scope>
    <source>
        <strain evidence="2">FDAARGOS_404</strain>
    </source>
</reference>
<gene>
    <name evidence="2" type="ORF">CRX53_13040</name>
    <name evidence="3" type="ORF">NCTC13032_04503</name>
</gene>
<feature type="region of interest" description="Disordered" evidence="1">
    <location>
        <begin position="57"/>
        <end position="76"/>
    </location>
</feature>
<dbReference type="Gene3D" id="1.10.260.40">
    <property type="entry name" value="lambda repressor-like DNA-binding domains"/>
    <property type="match status" value="1"/>
</dbReference>
<reference evidence="3 5" key="3">
    <citation type="submission" date="2019-05" db="EMBL/GenBank/DDBJ databases">
        <authorList>
            <consortium name="Pathogen Informatics"/>
        </authorList>
    </citation>
    <scope>NUCLEOTIDE SEQUENCE [LARGE SCALE GENOMIC DNA]</scope>
    <source>
        <strain evidence="3 5">NCTC13032</strain>
    </source>
</reference>
<proteinExistence type="predicted"/>
<dbReference type="RefSeq" id="WP_032611877.1">
    <property type="nucleotide sequence ID" value="NZ_CP083630.1"/>
</dbReference>
<reference evidence="4" key="1">
    <citation type="submission" date="2017-09" db="EMBL/GenBank/DDBJ databases">
        <title>FDA dAtabase for Regulatory Grade micrObial Sequences (FDA-ARGOS): Supporting development and validation of Infectious Disease Dx tests.</title>
        <authorList>
            <person name="Minogue T."/>
            <person name="Wolcott M."/>
            <person name="Wasieloski L."/>
            <person name="Aguilar W."/>
            <person name="Moore D."/>
            <person name="Tallon L."/>
            <person name="Sadzewicz L."/>
            <person name="Ott S."/>
            <person name="Zhao X."/>
            <person name="Nagaraj S."/>
            <person name="Vavikolanu K."/>
            <person name="Aluvathingal J."/>
            <person name="Nadendla S."/>
            <person name="Sichtig H."/>
        </authorList>
    </citation>
    <scope>NUCLEOTIDE SEQUENCE [LARGE SCALE GENOMIC DNA]</scope>
    <source>
        <strain evidence="4">FDAARGOS_404</strain>
    </source>
</reference>
<sequence length="76" mass="8281">MNKSLKEKITNTMSRVDIGAQLGISSQAVSKWMSQGKVPAGRVVPLCKVLNWAVTPHEIDPGAYPNPTDGLPRQEH</sequence>
<dbReference type="SUPFAM" id="SSF47413">
    <property type="entry name" value="lambda repressor-like DNA-binding domains"/>
    <property type="match status" value="1"/>
</dbReference>
<evidence type="ECO:0000313" key="4">
    <source>
        <dbReference type="Proteomes" id="UP000222768"/>
    </source>
</evidence>
<dbReference type="GO" id="GO:0003677">
    <property type="term" value="F:DNA binding"/>
    <property type="evidence" value="ECO:0007669"/>
    <property type="project" value="InterPro"/>
</dbReference>
<protein>
    <submittedName>
        <fullName evidence="3">Uncharacterized protein conserved in bacteria, prophage-related</fullName>
    </submittedName>
</protein>
<evidence type="ECO:0000256" key="1">
    <source>
        <dbReference type="SAM" id="MobiDB-lite"/>
    </source>
</evidence>
<name>A0A4U9I091_9ENTR</name>
<evidence type="ECO:0000313" key="5">
    <source>
        <dbReference type="Proteomes" id="UP000310719"/>
    </source>
</evidence>
<dbReference type="EMBL" id="PDLK01000002">
    <property type="protein sequence ID" value="PHH04817.1"/>
    <property type="molecule type" value="Genomic_DNA"/>
</dbReference>
<dbReference type="InterPro" id="IPR010982">
    <property type="entry name" value="Lambda_DNA-bd_dom_sf"/>
</dbReference>
<evidence type="ECO:0000313" key="3">
    <source>
        <dbReference type="EMBL" id="VTP69665.1"/>
    </source>
</evidence>
<dbReference type="Proteomes" id="UP000310719">
    <property type="component" value="Chromosome"/>
</dbReference>
<dbReference type="InterPro" id="IPR031856">
    <property type="entry name" value="YdaS_toxin-like"/>
</dbReference>
<dbReference type="Pfam" id="PF15943">
    <property type="entry name" value="YdaS_toxin"/>
    <property type="match status" value="1"/>
</dbReference>